<evidence type="ECO:0000313" key="6">
    <source>
        <dbReference type="Proteomes" id="UP000603865"/>
    </source>
</evidence>
<feature type="compositionally biased region" description="Low complexity" evidence="2">
    <location>
        <begin position="237"/>
        <end position="252"/>
    </location>
</feature>
<dbReference type="GO" id="GO:0030288">
    <property type="term" value="C:outer membrane-bounded periplasmic space"/>
    <property type="evidence" value="ECO:0007669"/>
    <property type="project" value="TreeGrafter"/>
</dbReference>
<dbReference type="InterPro" id="IPR050695">
    <property type="entry name" value="N-acetylmuramoyl_amidase_3"/>
</dbReference>
<evidence type="ECO:0000259" key="4">
    <source>
        <dbReference type="SMART" id="SM00646"/>
    </source>
</evidence>
<dbReference type="GO" id="GO:0008745">
    <property type="term" value="F:N-acetylmuramoyl-L-alanine amidase activity"/>
    <property type="evidence" value="ECO:0007669"/>
    <property type="project" value="InterPro"/>
</dbReference>
<protein>
    <submittedName>
        <fullName evidence="5">N-acetylmuramoyl-L-alanine amidase</fullName>
    </submittedName>
</protein>
<dbReference type="AlphaFoldDB" id="A0A918C5U5"/>
<dbReference type="Proteomes" id="UP000603865">
    <property type="component" value="Unassembled WGS sequence"/>
</dbReference>
<sequence>MWTRTALLTTLLGVSGAALGATPPADPFLRSGPQTQQPSLGPMGVPVQPSAGQPMLPTAVGSPSPAPAPAAAPATVFGTPRFNTTGSSTRVVFDLPPGVSYTLTPTFTGLRLDARGVTVRSLHLTRPGASVADYTLTPVTNGAQAILVTPFPLGSTDGWTAHETNISNGGQVLILTFGSTLTGGADATVSGSVQSVASPSAVPIPVASVNPPPGTPQPGTPPVAVPNSDLPPGDTNTPLTPSTLPATTPALAGSTDVSRLTLGVIPGTTLAGVDGPVVGPPRVGKNPGLTRVVLDLPPGTGFRLTPLPLGLRVDLTGVSAPSSSLQSSPLSPELQGWSVSPTLTGISYTFVTGSAITLRSGWRDVLLPPAPGSTLSRLAIDLAPALADTSPLGGLALAPLVSQRRSVLAFSGNPARPRVVLDPGHGGIDPGAQGLVNEKVVTLDVARRVRSDLSAAGIDVLMTRDADTQLSRDKATDLSMRAALGTHVAQLYVSIHVNSTEGASLLRGYGIETWWNRNNPNSQALAQLLQRDVIASTAAFSRGLQSGRSLAVLRENKLPAALVEVGFTSHPVDGQNLLDSNYLDRVAFGIASGIRDALASQLGANWR</sequence>
<dbReference type="Gene3D" id="3.40.630.40">
    <property type="entry name" value="Zn-dependent exopeptidases"/>
    <property type="match status" value="1"/>
</dbReference>
<evidence type="ECO:0000256" key="2">
    <source>
        <dbReference type="SAM" id="MobiDB-lite"/>
    </source>
</evidence>
<dbReference type="SMART" id="SM00646">
    <property type="entry name" value="Ami_3"/>
    <property type="match status" value="1"/>
</dbReference>
<keyword evidence="1" id="KW-0378">Hydrolase</keyword>
<feature type="domain" description="MurNAc-LAA" evidence="4">
    <location>
        <begin position="489"/>
        <end position="595"/>
    </location>
</feature>
<comment type="caution">
    <text evidence="5">The sequence shown here is derived from an EMBL/GenBank/DDBJ whole genome shotgun (WGS) entry which is preliminary data.</text>
</comment>
<dbReference type="GO" id="GO:0009253">
    <property type="term" value="P:peptidoglycan catabolic process"/>
    <property type="evidence" value="ECO:0007669"/>
    <property type="project" value="InterPro"/>
</dbReference>
<evidence type="ECO:0000256" key="1">
    <source>
        <dbReference type="ARBA" id="ARBA00022801"/>
    </source>
</evidence>
<dbReference type="PANTHER" id="PTHR30404">
    <property type="entry name" value="N-ACETYLMURAMOYL-L-ALANINE AMIDASE"/>
    <property type="match status" value="1"/>
</dbReference>
<dbReference type="InterPro" id="IPR002508">
    <property type="entry name" value="MurNAc-LAA_cat"/>
</dbReference>
<evidence type="ECO:0000256" key="3">
    <source>
        <dbReference type="SAM" id="SignalP"/>
    </source>
</evidence>
<feature type="signal peptide" evidence="3">
    <location>
        <begin position="1"/>
        <end position="20"/>
    </location>
</feature>
<name>A0A918C5U5_9DEIO</name>
<keyword evidence="3" id="KW-0732">Signal</keyword>
<dbReference type="RefSeq" id="WP_229776012.1">
    <property type="nucleotide sequence ID" value="NZ_BMQL01000010.1"/>
</dbReference>
<keyword evidence="6" id="KW-1185">Reference proteome</keyword>
<organism evidence="5 6">
    <name type="scientific">Deinococcus ruber</name>
    <dbReference type="NCBI Taxonomy" id="1848197"/>
    <lineage>
        <taxon>Bacteria</taxon>
        <taxon>Thermotogati</taxon>
        <taxon>Deinococcota</taxon>
        <taxon>Deinococci</taxon>
        <taxon>Deinococcales</taxon>
        <taxon>Deinococcaceae</taxon>
        <taxon>Deinococcus</taxon>
    </lineage>
</organism>
<reference evidence="5" key="1">
    <citation type="journal article" date="2014" name="Int. J. Syst. Evol. Microbiol.">
        <title>Complete genome sequence of Corynebacterium casei LMG S-19264T (=DSM 44701T), isolated from a smear-ripened cheese.</title>
        <authorList>
            <consortium name="US DOE Joint Genome Institute (JGI-PGF)"/>
            <person name="Walter F."/>
            <person name="Albersmeier A."/>
            <person name="Kalinowski J."/>
            <person name="Ruckert C."/>
        </authorList>
    </citation>
    <scope>NUCLEOTIDE SEQUENCE</scope>
    <source>
        <strain evidence="5">JCM 31311</strain>
    </source>
</reference>
<dbReference type="EMBL" id="BMQL01000010">
    <property type="protein sequence ID" value="GGR08265.1"/>
    <property type="molecule type" value="Genomic_DNA"/>
</dbReference>
<dbReference type="Pfam" id="PF01520">
    <property type="entry name" value="Amidase_3"/>
    <property type="match status" value="1"/>
</dbReference>
<feature type="chain" id="PRO_5038139219" evidence="3">
    <location>
        <begin position="21"/>
        <end position="607"/>
    </location>
</feature>
<reference evidence="5" key="2">
    <citation type="submission" date="2020-09" db="EMBL/GenBank/DDBJ databases">
        <authorList>
            <person name="Sun Q."/>
            <person name="Ohkuma M."/>
        </authorList>
    </citation>
    <scope>NUCLEOTIDE SEQUENCE</scope>
    <source>
        <strain evidence="5">JCM 31311</strain>
    </source>
</reference>
<feature type="region of interest" description="Disordered" evidence="2">
    <location>
        <begin position="207"/>
        <end position="252"/>
    </location>
</feature>
<evidence type="ECO:0000313" key="5">
    <source>
        <dbReference type="EMBL" id="GGR08265.1"/>
    </source>
</evidence>
<dbReference type="PANTHER" id="PTHR30404:SF0">
    <property type="entry name" value="N-ACETYLMURAMOYL-L-ALANINE AMIDASE AMIC"/>
    <property type="match status" value="1"/>
</dbReference>
<proteinExistence type="predicted"/>
<feature type="compositionally biased region" description="Pro residues" evidence="2">
    <location>
        <begin position="210"/>
        <end position="224"/>
    </location>
</feature>
<accession>A0A918C5U5</accession>
<dbReference type="SUPFAM" id="SSF53187">
    <property type="entry name" value="Zn-dependent exopeptidases"/>
    <property type="match status" value="1"/>
</dbReference>
<dbReference type="CDD" id="cd02696">
    <property type="entry name" value="MurNAc-LAA"/>
    <property type="match status" value="1"/>
</dbReference>
<gene>
    <name evidence="5" type="ORF">GCM10008957_21220</name>
</gene>
<feature type="region of interest" description="Disordered" evidence="2">
    <location>
        <begin position="24"/>
        <end position="72"/>
    </location>
</feature>